<keyword evidence="2" id="KW-0732">Signal</keyword>
<evidence type="ECO:0000256" key="1">
    <source>
        <dbReference type="SAM" id="Phobius"/>
    </source>
</evidence>
<accession>A0A3N4IQ88</accession>
<evidence type="ECO:0000313" key="4">
    <source>
        <dbReference type="Proteomes" id="UP000275078"/>
    </source>
</evidence>
<keyword evidence="1" id="KW-0472">Membrane</keyword>
<feature type="transmembrane region" description="Helical" evidence="1">
    <location>
        <begin position="45"/>
        <end position="63"/>
    </location>
</feature>
<feature type="transmembrane region" description="Helical" evidence="1">
    <location>
        <begin position="103"/>
        <end position="127"/>
    </location>
</feature>
<dbReference type="Proteomes" id="UP000275078">
    <property type="component" value="Unassembled WGS sequence"/>
</dbReference>
<organism evidence="3 4">
    <name type="scientific">Ascobolus immersus RN42</name>
    <dbReference type="NCBI Taxonomy" id="1160509"/>
    <lineage>
        <taxon>Eukaryota</taxon>
        <taxon>Fungi</taxon>
        <taxon>Dikarya</taxon>
        <taxon>Ascomycota</taxon>
        <taxon>Pezizomycotina</taxon>
        <taxon>Pezizomycetes</taxon>
        <taxon>Pezizales</taxon>
        <taxon>Ascobolaceae</taxon>
        <taxon>Ascobolus</taxon>
    </lineage>
</organism>
<dbReference type="EMBL" id="ML119646">
    <property type="protein sequence ID" value="RPA87597.1"/>
    <property type="molecule type" value="Genomic_DNA"/>
</dbReference>
<name>A0A3N4IQ88_ASCIM</name>
<sequence length="141" mass="15969">MAQMTTGMFLILAFPTMKAFRAVQTERISSWKMKERVLELKRYTIANILLMLAALVGSMQSTFSGRLIPLFFGSVFRFLVSLLLFCAVTSCACVLSFPSSCFVLFFIALGYHLFLYLLLTLSFGLYFSFLQILRVSYSGLC</sequence>
<feature type="signal peptide" evidence="2">
    <location>
        <begin position="1"/>
        <end position="19"/>
    </location>
</feature>
<protein>
    <submittedName>
        <fullName evidence="3">Uncharacterized protein</fullName>
    </submittedName>
</protein>
<gene>
    <name evidence="3" type="ORF">BJ508DRAFT_62548</name>
</gene>
<dbReference type="AlphaFoldDB" id="A0A3N4IQ88"/>
<proteinExistence type="predicted"/>
<keyword evidence="4" id="KW-1185">Reference proteome</keyword>
<keyword evidence="1" id="KW-0812">Transmembrane</keyword>
<reference evidence="3 4" key="1">
    <citation type="journal article" date="2018" name="Nat. Ecol. Evol.">
        <title>Pezizomycetes genomes reveal the molecular basis of ectomycorrhizal truffle lifestyle.</title>
        <authorList>
            <person name="Murat C."/>
            <person name="Payen T."/>
            <person name="Noel B."/>
            <person name="Kuo A."/>
            <person name="Morin E."/>
            <person name="Chen J."/>
            <person name="Kohler A."/>
            <person name="Krizsan K."/>
            <person name="Balestrini R."/>
            <person name="Da Silva C."/>
            <person name="Montanini B."/>
            <person name="Hainaut M."/>
            <person name="Levati E."/>
            <person name="Barry K.W."/>
            <person name="Belfiori B."/>
            <person name="Cichocki N."/>
            <person name="Clum A."/>
            <person name="Dockter R.B."/>
            <person name="Fauchery L."/>
            <person name="Guy J."/>
            <person name="Iotti M."/>
            <person name="Le Tacon F."/>
            <person name="Lindquist E.A."/>
            <person name="Lipzen A."/>
            <person name="Malagnac F."/>
            <person name="Mello A."/>
            <person name="Molinier V."/>
            <person name="Miyauchi S."/>
            <person name="Poulain J."/>
            <person name="Riccioni C."/>
            <person name="Rubini A."/>
            <person name="Sitrit Y."/>
            <person name="Splivallo R."/>
            <person name="Traeger S."/>
            <person name="Wang M."/>
            <person name="Zifcakova L."/>
            <person name="Wipf D."/>
            <person name="Zambonelli A."/>
            <person name="Paolocci F."/>
            <person name="Nowrousian M."/>
            <person name="Ottonello S."/>
            <person name="Baldrian P."/>
            <person name="Spatafora J.W."/>
            <person name="Henrissat B."/>
            <person name="Nagy L.G."/>
            <person name="Aury J.M."/>
            <person name="Wincker P."/>
            <person name="Grigoriev I.V."/>
            <person name="Bonfante P."/>
            <person name="Martin F.M."/>
        </authorList>
    </citation>
    <scope>NUCLEOTIDE SEQUENCE [LARGE SCALE GENOMIC DNA]</scope>
    <source>
        <strain evidence="3 4">RN42</strain>
    </source>
</reference>
<keyword evidence="1" id="KW-1133">Transmembrane helix</keyword>
<evidence type="ECO:0000256" key="2">
    <source>
        <dbReference type="SAM" id="SignalP"/>
    </source>
</evidence>
<feature type="chain" id="PRO_5018164404" evidence="2">
    <location>
        <begin position="20"/>
        <end position="141"/>
    </location>
</feature>
<evidence type="ECO:0000313" key="3">
    <source>
        <dbReference type="EMBL" id="RPA87597.1"/>
    </source>
</evidence>
<feature type="transmembrane region" description="Helical" evidence="1">
    <location>
        <begin position="75"/>
        <end position="97"/>
    </location>
</feature>